<name>A0A0C2NLX9_9VIBR</name>
<dbReference type="Proteomes" id="UP000031672">
    <property type="component" value="Unassembled WGS sequence"/>
</dbReference>
<dbReference type="InterPro" id="IPR052563">
    <property type="entry name" value="FliK"/>
</dbReference>
<reference evidence="3 4" key="1">
    <citation type="submission" date="2014-11" db="EMBL/GenBank/DDBJ databases">
        <title>Draft Genome Sequence of Vibrio piscirenalis strains CECT 8603T and CECT 8604, two marine Gammaproteobacterium isolated from cultured gilthead sea bream (Sparus aurata).</title>
        <authorList>
            <person name="Arahal D.R."/>
            <person name="Rodrigo-Torres L."/>
            <person name="Lucena T."/>
            <person name="Pujalte M.J."/>
        </authorList>
    </citation>
    <scope>NUCLEOTIDE SEQUENCE [LARGE SCALE GENOMIC DNA]</scope>
    <source>
        <strain evidence="3 4">DCR 1-4-2</strain>
    </source>
</reference>
<evidence type="ECO:0000313" key="4">
    <source>
        <dbReference type="Proteomes" id="UP000031672"/>
    </source>
</evidence>
<dbReference type="PANTHER" id="PTHR37533">
    <property type="entry name" value="FLAGELLAR HOOK-LENGTH CONTROL PROTEIN"/>
    <property type="match status" value="1"/>
</dbReference>
<comment type="caution">
    <text evidence="3">The sequence shown here is derived from an EMBL/GenBank/DDBJ whole genome shotgun (WGS) entry which is preliminary data.</text>
</comment>
<feature type="compositionally biased region" description="Low complexity" evidence="1">
    <location>
        <begin position="59"/>
        <end position="72"/>
    </location>
</feature>
<evidence type="ECO:0000259" key="2">
    <source>
        <dbReference type="Pfam" id="PF02120"/>
    </source>
</evidence>
<dbReference type="Pfam" id="PF02120">
    <property type="entry name" value="Flg_hook"/>
    <property type="match status" value="1"/>
</dbReference>
<dbReference type="EMBL" id="JTKH01000018">
    <property type="protein sequence ID" value="KII78506.1"/>
    <property type="molecule type" value="Genomic_DNA"/>
</dbReference>
<evidence type="ECO:0000313" key="3">
    <source>
        <dbReference type="EMBL" id="KII78506.1"/>
    </source>
</evidence>
<dbReference type="InterPro" id="IPR038610">
    <property type="entry name" value="FliK-like_C_sf"/>
</dbReference>
<sequence length="570" mass="59543">MNVNLSSSTEVSKVSKGSIEGQNAAIEASEDDGFFAKLTAFIQGEQDTETVLNDTSTQEAKSALAEASAEQSDVVELSDDHGAEVLLDGERVEGHQAPLAENQLEDAGAHELSGGVNAQQALQEQPNEKSAQVEQSMAENEQFLGRLDQSVKSLQTKNGNDLPLQDTAMLAAEGKTSSPLMSVQAEAESSNAMSSTIMPSELADASLSMNVDPLSDEVSDPQTVLNANGELTGLVSASADSQAQPLVETERVASMASDESVIATKETPEETAIAWGSQTNVVTDAAKPIKEELVLKGGGASTSAIATALGQAQSAAPNAASASQVASHANATNSAPLIPADAMNLSASQLLQTVPPSVSPSVTSAVQAEQMMQAAMGLKGVAAAGSLSPADGQQPVGIEAALAQQLGQATGVNNVIRPEQIAQQPALPLNREMASEQVAERVQMMLSKNLKNIDIRLDPPELGRMQIRMNMNGDNTSVHFTVANSQAREIVEQAMPRLREMLAQQGVQLADTSVQQQASGQQQNRYAASNESGSGRGNDESSPTGEENLEPDVKLDLNVASKRDGISYYA</sequence>
<feature type="compositionally biased region" description="Polar residues" evidence="1">
    <location>
        <begin position="49"/>
        <end position="58"/>
    </location>
</feature>
<protein>
    <recommendedName>
        <fullName evidence="2">Flagellar hook-length control protein-like C-terminal domain-containing protein</fullName>
    </recommendedName>
</protein>
<dbReference type="Gene3D" id="3.30.750.140">
    <property type="match status" value="1"/>
</dbReference>
<dbReference type="CDD" id="cd17470">
    <property type="entry name" value="T3SS_Flik_C"/>
    <property type="match status" value="1"/>
</dbReference>
<feature type="domain" description="Flagellar hook-length control protein-like C-terminal" evidence="2">
    <location>
        <begin position="440"/>
        <end position="523"/>
    </location>
</feature>
<dbReference type="AlphaFoldDB" id="A0A0C2NLX9"/>
<feature type="compositionally biased region" description="Polar residues" evidence="1">
    <location>
        <begin position="1"/>
        <end position="12"/>
    </location>
</feature>
<keyword evidence="4" id="KW-1185">Reference proteome</keyword>
<accession>A0A0C2NLX9</accession>
<feature type="region of interest" description="Disordered" evidence="1">
    <location>
        <begin position="512"/>
        <end position="557"/>
    </location>
</feature>
<gene>
    <name evidence="3" type="ORF">OJ16_10115</name>
</gene>
<dbReference type="RefSeq" id="WP_040990015.1">
    <property type="nucleotide sequence ID" value="NZ_JTKH01000018.1"/>
</dbReference>
<organism evidence="3 4">
    <name type="scientific">Vibrio renipiscarius</name>
    <dbReference type="NCBI Taxonomy" id="1461322"/>
    <lineage>
        <taxon>Bacteria</taxon>
        <taxon>Pseudomonadati</taxon>
        <taxon>Pseudomonadota</taxon>
        <taxon>Gammaproteobacteria</taxon>
        <taxon>Vibrionales</taxon>
        <taxon>Vibrionaceae</taxon>
        <taxon>Vibrio</taxon>
    </lineage>
</organism>
<accession>A0A0C2NG00</accession>
<dbReference type="PANTHER" id="PTHR37533:SF2">
    <property type="entry name" value="FLAGELLAR HOOK-LENGTH CONTROL PROTEIN"/>
    <property type="match status" value="1"/>
</dbReference>
<dbReference type="STRING" id="1461322.OJ16_10115"/>
<feature type="region of interest" description="Disordered" evidence="1">
    <location>
        <begin position="1"/>
        <end position="20"/>
    </location>
</feature>
<feature type="compositionally biased region" description="Polar residues" evidence="1">
    <location>
        <begin position="524"/>
        <end position="533"/>
    </location>
</feature>
<dbReference type="OrthoDB" id="1792985at2"/>
<feature type="region of interest" description="Disordered" evidence="1">
    <location>
        <begin position="49"/>
        <end position="73"/>
    </location>
</feature>
<dbReference type="InterPro" id="IPR021136">
    <property type="entry name" value="Flagellar_hook_control-like_C"/>
</dbReference>
<proteinExistence type="predicted"/>
<evidence type="ECO:0000256" key="1">
    <source>
        <dbReference type="SAM" id="MobiDB-lite"/>
    </source>
</evidence>